<evidence type="ECO:0000313" key="3">
    <source>
        <dbReference type="Proteomes" id="UP000574931"/>
    </source>
</evidence>
<dbReference type="AlphaFoldDB" id="A0A849KX67"/>
<organism evidence="2 3">
    <name type="scientific">Ochrobactrum soli</name>
    <dbReference type="NCBI Taxonomy" id="2448455"/>
    <lineage>
        <taxon>Bacteria</taxon>
        <taxon>Pseudomonadati</taxon>
        <taxon>Pseudomonadota</taxon>
        <taxon>Alphaproteobacteria</taxon>
        <taxon>Hyphomicrobiales</taxon>
        <taxon>Brucellaceae</taxon>
        <taxon>Brucella/Ochrobactrum group</taxon>
        <taxon>Ochrobactrum</taxon>
    </lineage>
</organism>
<keyword evidence="3" id="KW-1185">Reference proteome</keyword>
<comment type="caution">
    <text evidence="2">The sequence shown here is derived from an EMBL/GenBank/DDBJ whole genome shotgun (WGS) entry which is preliminary data.</text>
</comment>
<dbReference type="NCBIfam" id="TIGR02301">
    <property type="entry name" value="TIGR02301 family protein"/>
    <property type="match status" value="1"/>
</dbReference>
<keyword evidence="1" id="KW-0732">Signal</keyword>
<name>A0A849KX67_9HYPH</name>
<dbReference type="Pfam" id="PF09539">
    <property type="entry name" value="DUF2385"/>
    <property type="match status" value="1"/>
</dbReference>
<proteinExistence type="predicted"/>
<protein>
    <submittedName>
        <fullName evidence="2">TIGR02301 family protein</fullName>
    </submittedName>
</protein>
<accession>A0A849KX67</accession>
<reference evidence="2 3" key="1">
    <citation type="submission" date="2020-05" db="EMBL/GenBank/DDBJ databases">
        <title>Draft Genome Sequence of Ochrobactrum soli Isolated from Stable Fly Gut.</title>
        <authorList>
            <person name="Pileggi M.T."/>
            <person name="Vazhakkala L.J."/>
            <person name="Wong C.N."/>
        </authorList>
    </citation>
    <scope>NUCLEOTIDE SEQUENCE [LARGE SCALE GENOMIC DNA]</scope>
    <source>
        <strain evidence="2 3">MTP-C0764</strain>
    </source>
</reference>
<sequence>MKLFRFALLMWAGAAGPAFAQDAPYEGKMLRLAEVLGSLHYLRNLCGEAGSEWRDRMDAIIAAEKPSEGERVRIVSSFNHGYRVFSDNYTSCTPSALAAIDRYMKEGEGLSNEIISRYGN</sequence>
<dbReference type="EMBL" id="JABFCY010000014">
    <property type="protein sequence ID" value="NNU62514.1"/>
    <property type="molecule type" value="Genomic_DNA"/>
</dbReference>
<dbReference type="Proteomes" id="UP000574931">
    <property type="component" value="Unassembled WGS sequence"/>
</dbReference>
<gene>
    <name evidence="2" type="ORF">HKX02_19970</name>
</gene>
<feature type="signal peptide" evidence="1">
    <location>
        <begin position="1"/>
        <end position="20"/>
    </location>
</feature>
<evidence type="ECO:0000313" key="2">
    <source>
        <dbReference type="EMBL" id="NNU62514.1"/>
    </source>
</evidence>
<evidence type="ECO:0000256" key="1">
    <source>
        <dbReference type="SAM" id="SignalP"/>
    </source>
</evidence>
<dbReference type="RefSeq" id="WP_109368659.1">
    <property type="nucleotide sequence ID" value="NZ_JABFCY010000014.1"/>
</dbReference>
<dbReference type="InterPro" id="IPR012645">
    <property type="entry name" value="CHP02301"/>
</dbReference>
<feature type="chain" id="PRO_5033042390" evidence="1">
    <location>
        <begin position="21"/>
        <end position="120"/>
    </location>
</feature>